<dbReference type="FunFam" id="3.90.190.10:FF:000157">
    <property type="entry name" value="Protein-tyrosine phosphatase"/>
    <property type="match status" value="1"/>
</dbReference>
<dbReference type="SMART" id="SM00195">
    <property type="entry name" value="DSPc"/>
    <property type="match status" value="1"/>
</dbReference>
<feature type="domain" description="Tyrosine specific protein phosphatases" evidence="3">
    <location>
        <begin position="55"/>
        <end position="118"/>
    </location>
</feature>
<dbReference type="Pfam" id="PF22785">
    <property type="entry name" value="Tc-R-P"/>
    <property type="match status" value="1"/>
</dbReference>
<dbReference type="InterPro" id="IPR050561">
    <property type="entry name" value="PTP"/>
</dbReference>
<keyword evidence="1" id="KW-0378">Hydrolase</keyword>
<dbReference type="InterPro" id="IPR020422">
    <property type="entry name" value="TYR_PHOSPHATASE_DUAL_dom"/>
</dbReference>
<dbReference type="InterPro" id="IPR016130">
    <property type="entry name" value="Tyr_Pase_AS"/>
</dbReference>
<evidence type="ECO:0000259" key="3">
    <source>
        <dbReference type="PROSITE" id="PS50056"/>
    </source>
</evidence>
<dbReference type="PANTHER" id="PTHR23339">
    <property type="entry name" value="TYROSINE SPECIFIC PROTEIN PHOSPHATASE AND DUAL SPECIFICITY PROTEIN PHOSPHATASE"/>
    <property type="match status" value="1"/>
</dbReference>
<dbReference type="PROSITE" id="PS50054">
    <property type="entry name" value="TYR_PHOSPHATASE_DUAL"/>
    <property type="match status" value="1"/>
</dbReference>
<dbReference type="InterPro" id="IPR029021">
    <property type="entry name" value="Prot-tyrosine_phosphatase-like"/>
</dbReference>
<dbReference type="GO" id="GO:0016787">
    <property type="term" value="F:hydrolase activity"/>
    <property type="evidence" value="ECO:0007669"/>
    <property type="project" value="UniProtKB-KW"/>
</dbReference>
<dbReference type="SUPFAM" id="SSF52799">
    <property type="entry name" value="(Phosphotyrosine protein) phosphatases II"/>
    <property type="match status" value="1"/>
</dbReference>
<dbReference type="Proteomes" id="UP000885797">
    <property type="component" value="Unassembled WGS sequence"/>
</dbReference>
<reference evidence="4" key="1">
    <citation type="journal article" date="2020" name="mSystems">
        <title>Genome- and Community-Level Interaction Insights into Carbon Utilization and Element Cycling Functions of Hydrothermarchaeota in Hydrothermal Sediment.</title>
        <authorList>
            <person name="Zhou Z."/>
            <person name="Liu Y."/>
            <person name="Xu W."/>
            <person name="Pan J."/>
            <person name="Luo Z.H."/>
            <person name="Li M."/>
        </authorList>
    </citation>
    <scope>NUCLEOTIDE SEQUENCE [LARGE SCALE GENOMIC DNA]</scope>
    <source>
        <strain evidence="4">HyVt-503</strain>
    </source>
</reference>
<evidence type="ECO:0000259" key="2">
    <source>
        <dbReference type="PROSITE" id="PS50054"/>
    </source>
</evidence>
<name>A0A7V2SV64_9BACT</name>
<sequence>MPGLAIGHAPMSYEDLESIKKQGINAIVNLCGEFCDLHEIEEKFGFEVYYLPIPDEWVPDMEALENALEWLDEALYLGKKVLVHCRHGIGRTGTFVASYLLRRGMALKVAEKRLKGTRATPSNYYQWKLLRKFQKKSPPLKLREPSLEAKQAVDLGPFFRDYEALVEGVDRLLEEKYGGIGECGSRTDSCCKEPFDVGLIESVYLTRKMNVTLSTKVRKETIDRAHALRGEDLSSFLCPLNRDGKCLLWDYRPLRCRYYGKGLSTSDAHEIEKELSKISRQCLFALSGKFGTEKEIAFRIDYVISGR</sequence>
<dbReference type="AlphaFoldDB" id="A0A7V2SV64"/>
<proteinExistence type="predicted"/>
<dbReference type="InterPro" id="IPR000387">
    <property type="entry name" value="Tyr_Pase_dom"/>
</dbReference>
<accession>A0A7V2SV64</accession>
<dbReference type="PROSITE" id="PS00383">
    <property type="entry name" value="TYR_PHOSPHATASE_1"/>
    <property type="match status" value="1"/>
</dbReference>
<evidence type="ECO:0000313" key="4">
    <source>
        <dbReference type="EMBL" id="HFC46518.1"/>
    </source>
</evidence>
<comment type="caution">
    <text evidence="4">The sequence shown here is derived from an EMBL/GenBank/DDBJ whole genome shotgun (WGS) entry which is preliminary data.</text>
</comment>
<gene>
    <name evidence="4" type="ORF">ENJ63_01405</name>
</gene>
<dbReference type="EMBL" id="DRND01000119">
    <property type="protein sequence ID" value="HFC46518.1"/>
    <property type="molecule type" value="Genomic_DNA"/>
</dbReference>
<dbReference type="Gene3D" id="3.90.190.10">
    <property type="entry name" value="Protein tyrosine phosphatase superfamily"/>
    <property type="match status" value="1"/>
</dbReference>
<feature type="non-terminal residue" evidence="4">
    <location>
        <position position="307"/>
    </location>
</feature>
<evidence type="ECO:0000256" key="1">
    <source>
        <dbReference type="ARBA" id="ARBA00022801"/>
    </source>
</evidence>
<organism evidence="4">
    <name type="scientific">Dissulfuribacter thermophilus</name>
    <dbReference type="NCBI Taxonomy" id="1156395"/>
    <lineage>
        <taxon>Bacteria</taxon>
        <taxon>Pseudomonadati</taxon>
        <taxon>Thermodesulfobacteriota</taxon>
        <taxon>Dissulfuribacteria</taxon>
        <taxon>Dissulfuribacterales</taxon>
        <taxon>Dissulfuribacteraceae</taxon>
        <taxon>Dissulfuribacter</taxon>
    </lineage>
</organism>
<feature type="domain" description="Tyrosine-protein phosphatase" evidence="2">
    <location>
        <begin position="1"/>
        <end position="139"/>
    </location>
</feature>
<protein>
    <recommendedName>
        <fullName evidence="5">Dual specificity protein phosphatase</fullName>
    </recommendedName>
</protein>
<dbReference type="PROSITE" id="PS50056">
    <property type="entry name" value="TYR_PHOSPHATASE_2"/>
    <property type="match status" value="1"/>
</dbReference>
<evidence type="ECO:0008006" key="5">
    <source>
        <dbReference type="Google" id="ProtNLM"/>
    </source>
</evidence>